<feature type="non-terminal residue" evidence="2">
    <location>
        <position position="104"/>
    </location>
</feature>
<evidence type="ECO:0000313" key="2">
    <source>
        <dbReference type="EMBL" id="GFD53101.1"/>
    </source>
</evidence>
<feature type="non-terminal residue" evidence="2">
    <location>
        <position position="1"/>
    </location>
</feature>
<name>A0A699X8F0_TANCI</name>
<dbReference type="EMBL" id="BKCJ011790161">
    <property type="protein sequence ID" value="GFD53101.1"/>
    <property type="molecule type" value="Genomic_DNA"/>
</dbReference>
<feature type="compositionally biased region" description="Polar residues" evidence="1">
    <location>
        <begin position="86"/>
        <end position="97"/>
    </location>
</feature>
<comment type="caution">
    <text evidence="2">The sequence shown here is derived from an EMBL/GenBank/DDBJ whole genome shotgun (WGS) entry which is preliminary data.</text>
</comment>
<accession>A0A699X8F0</accession>
<dbReference type="AlphaFoldDB" id="A0A699X8F0"/>
<organism evidence="2">
    <name type="scientific">Tanacetum cinerariifolium</name>
    <name type="common">Dalmatian daisy</name>
    <name type="synonym">Chrysanthemum cinerariifolium</name>
    <dbReference type="NCBI Taxonomy" id="118510"/>
    <lineage>
        <taxon>Eukaryota</taxon>
        <taxon>Viridiplantae</taxon>
        <taxon>Streptophyta</taxon>
        <taxon>Embryophyta</taxon>
        <taxon>Tracheophyta</taxon>
        <taxon>Spermatophyta</taxon>
        <taxon>Magnoliopsida</taxon>
        <taxon>eudicotyledons</taxon>
        <taxon>Gunneridae</taxon>
        <taxon>Pentapetalae</taxon>
        <taxon>asterids</taxon>
        <taxon>campanulids</taxon>
        <taxon>Asterales</taxon>
        <taxon>Asteraceae</taxon>
        <taxon>Asteroideae</taxon>
        <taxon>Anthemideae</taxon>
        <taxon>Anthemidinae</taxon>
        <taxon>Tanacetum</taxon>
    </lineage>
</organism>
<evidence type="ECO:0000256" key="1">
    <source>
        <dbReference type="SAM" id="MobiDB-lite"/>
    </source>
</evidence>
<protein>
    <submittedName>
        <fullName evidence="2">Uncharacterized protein</fullName>
    </submittedName>
</protein>
<sequence length="104" mass="11013">DRQAGDRGLSLGVFGWVRVAPQIGTFNPRNKVVQLYAFFSNSLAGRGQIQVIAQQLAATDQDAILALGGGNRGVWVPRGPGIGPSAGQQNARLTWQQVDEGDIA</sequence>
<gene>
    <name evidence="2" type="ORF">Tci_925070</name>
</gene>
<reference evidence="2" key="1">
    <citation type="journal article" date="2019" name="Sci. Rep.">
        <title>Draft genome of Tanacetum cinerariifolium, the natural source of mosquito coil.</title>
        <authorList>
            <person name="Yamashiro T."/>
            <person name="Shiraishi A."/>
            <person name="Satake H."/>
            <person name="Nakayama K."/>
        </authorList>
    </citation>
    <scope>NUCLEOTIDE SEQUENCE</scope>
</reference>
<feature type="region of interest" description="Disordered" evidence="1">
    <location>
        <begin position="79"/>
        <end position="104"/>
    </location>
</feature>
<proteinExistence type="predicted"/>